<sequence length="265" mass="29882">MTTRDDTPRGPQGPENQPPANEASADDLPPERITQMTPEELVESYAGLVKNTGQELIQQLDCPVDLEDLIAWGYQGLLEAHQRFDPAMEVSFASFAFYRIRGAMYDGLRATGWGMRGTAIQLQDAIQLNDYMESNLLAQAKLPQTKSLASCIKYLDGMVGDCVTICLLQNTKLEQLSRSEAATQGNYVERRELIAALQAAIERLSDNERDVLVAYYIEDYSMTEIAEKLGISKSWVSRINARAVQKVRRIMFEDGDPWELYMIRE</sequence>
<dbReference type="RefSeq" id="WP_141198148.1">
    <property type="nucleotide sequence ID" value="NZ_CP041186.1"/>
</dbReference>
<evidence type="ECO:0000256" key="2">
    <source>
        <dbReference type="ARBA" id="ARBA00023082"/>
    </source>
</evidence>
<dbReference type="Pfam" id="PF04542">
    <property type="entry name" value="Sigma70_r2"/>
    <property type="match status" value="1"/>
</dbReference>
<dbReference type="AlphaFoldDB" id="A0A4Y6PTP1"/>
<dbReference type="GO" id="GO:0006352">
    <property type="term" value="P:DNA-templated transcription initiation"/>
    <property type="evidence" value="ECO:0007669"/>
    <property type="project" value="InterPro"/>
</dbReference>
<dbReference type="CDD" id="cd06171">
    <property type="entry name" value="Sigma70_r4"/>
    <property type="match status" value="1"/>
</dbReference>
<name>A0A4Y6PTP1_PERCE</name>
<dbReference type="SUPFAM" id="SSF88946">
    <property type="entry name" value="Sigma2 domain of RNA polymerase sigma factors"/>
    <property type="match status" value="1"/>
</dbReference>
<reference evidence="8 9" key="1">
    <citation type="submission" date="2019-06" db="EMBL/GenBank/DDBJ databases">
        <title>Persicimonas caeni gen. nov., sp. nov., a predatory bacterium isolated from solar saltern.</title>
        <authorList>
            <person name="Wang S."/>
        </authorList>
    </citation>
    <scope>NUCLEOTIDE SEQUENCE [LARGE SCALE GENOMIC DNA]</scope>
    <source>
        <strain evidence="8 9">YN101</strain>
    </source>
</reference>
<evidence type="ECO:0000256" key="1">
    <source>
        <dbReference type="ARBA" id="ARBA00023015"/>
    </source>
</evidence>
<evidence type="ECO:0000259" key="6">
    <source>
        <dbReference type="Pfam" id="PF04542"/>
    </source>
</evidence>
<evidence type="ECO:0000256" key="3">
    <source>
        <dbReference type="ARBA" id="ARBA00023125"/>
    </source>
</evidence>
<feature type="domain" description="RNA polymerase sigma-70 region 2" evidence="6">
    <location>
        <begin position="41"/>
        <end position="113"/>
    </location>
</feature>
<protein>
    <submittedName>
        <fullName evidence="8">Sigma-70 family RNA polymerase sigma factor</fullName>
    </submittedName>
</protein>
<dbReference type="EMBL" id="CP041186">
    <property type="protein sequence ID" value="QDG51668.1"/>
    <property type="molecule type" value="Genomic_DNA"/>
</dbReference>
<dbReference type="PANTHER" id="PTHR30385">
    <property type="entry name" value="SIGMA FACTOR F FLAGELLAR"/>
    <property type="match status" value="1"/>
</dbReference>
<dbReference type="OrthoDB" id="9799825at2"/>
<dbReference type="InterPro" id="IPR007630">
    <property type="entry name" value="RNA_pol_sigma70_r4"/>
</dbReference>
<dbReference type="InterPro" id="IPR000943">
    <property type="entry name" value="RNA_pol_sigma70"/>
</dbReference>
<dbReference type="GO" id="GO:0003677">
    <property type="term" value="F:DNA binding"/>
    <property type="evidence" value="ECO:0007669"/>
    <property type="project" value="UniProtKB-KW"/>
</dbReference>
<dbReference type="InterPro" id="IPR007627">
    <property type="entry name" value="RNA_pol_sigma70_r2"/>
</dbReference>
<dbReference type="InterPro" id="IPR013324">
    <property type="entry name" value="RNA_pol_sigma_r3/r4-like"/>
</dbReference>
<keyword evidence="9" id="KW-1185">Reference proteome</keyword>
<dbReference type="Gene3D" id="1.10.1740.10">
    <property type="match status" value="1"/>
</dbReference>
<evidence type="ECO:0000256" key="4">
    <source>
        <dbReference type="ARBA" id="ARBA00023163"/>
    </source>
</evidence>
<accession>A0A4Y6PTP1</accession>
<dbReference type="Pfam" id="PF04545">
    <property type="entry name" value="Sigma70_r4"/>
    <property type="match status" value="1"/>
</dbReference>
<feature type="domain" description="RNA polymerase sigma-70 region 4" evidence="7">
    <location>
        <begin position="200"/>
        <end position="248"/>
    </location>
</feature>
<keyword evidence="1" id="KW-0805">Transcription regulation</keyword>
<dbReference type="NCBIfam" id="TIGR02937">
    <property type="entry name" value="sigma70-ECF"/>
    <property type="match status" value="1"/>
</dbReference>
<dbReference type="Proteomes" id="UP000315995">
    <property type="component" value="Chromosome"/>
</dbReference>
<evidence type="ECO:0000256" key="5">
    <source>
        <dbReference type="SAM" id="MobiDB-lite"/>
    </source>
</evidence>
<gene>
    <name evidence="8" type="ORF">FIV42_13185</name>
</gene>
<organism evidence="8 9">
    <name type="scientific">Persicimonas caeni</name>
    <dbReference type="NCBI Taxonomy" id="2292766"/>
    <lineage>
        <taxon>Bacteria</taxon>
        <taxon>Deltaproteobacteria</taxon>
        <taxon>Bradymonadales</taxon>
        <taxon>Bradymonadaceae</taxon>
        <taxon>Persicimonas</taxon>
    </lineage>
</organism>
<keyword evidence="3" id="KW-0238">DNA-binding</keyword>
<dbReference type="InterPro" id="IPR013325">
    <property type="entry name" value="RNA_pol_sigma_r2"/>
</dbReference>
<dbReference type="PRINTS" id="PR00046">
    <property type="entry name" value="SIGMA70FCT"/>
</dbReference>
<dbReference type="Gene3D" id="1.20.140.160">
    <property type="match status" value="1"/>
</dbReference>
<evidence type="ECO:0000259" key="7">
    <source>
        <dbReference type="Pfam" id="PF04545"/>
    </source>
</evidence>
<dbReference type="GO" id="GO:0016987">
    <property type="term" value="F:sigma factor activity"/>
    <property type="evidence" value="ECO:0007669"/>
    <property type="project" value="UniProtKB-KW"/>
</dbReference>
<dbReference type="InterPro" id="IPR014284">
    <property type="entry name" value="RNA_pol_sigma-70_dom"/>
</dbReference>
<accession>A0A5B8YB13</accession>
<proteinExistence type="predicted"/>
<evidence type="ECO:0000313" key="9">
    <source>
        <dbReference type="Proteomes" id="UP000315995"/>
    </source>
</evidence>
<dbReference type="SUPFAM" id="SSF88659">
    <property type="entry name" value="Sigma3 and sigma4 domains of RNA polymerase sigma factors"/>
    <property type="match status" value="1"/>
</dbReference>
<keyword evidence="4" id="KW-0804">Transcription</keyword>
<keyword evidence="2" id="KW-0731">Sigma factor</keyword>
<feature type="region of interest" description="Disordered" evidence="5">
    <location>
        <begin position="1"/>
        <end position="31"/>
    </location>
</feature>
<evidence type="ECO:0000313" key="8">
    <source>
        <dbReference type="EMBL" id="QDG51668.1"/>
    </source>
</evidence>